<evidence type="ECO:0000256" key="7">
    <source>
        <dbReference type="SAM" id="Phobius"/>
    </source>
</evidence>
<evidence type="ECO:0000313" key="10">
    <source>
        <dbReference type="Proteomes" id="UP001477443"/>
    </source>
</evidence>
<keyword evidence="3" id="KW-0808">Transferase</keyword>
<gene>
    <name evidence="9" type="ORF">WG617_00195</name>
</gene>
<protein>
    <submittedName>
        <fullName evidence="9">Glycosyltransferase family 2 protein</fullName>
    </submittedName>
</protein>
<evidence type="ECO:0000259" key="8">
    <source>
        <dbReference type="Pfam" id="PF13632"/>
    </source>
</evidence>
<comment type="subcellular location">
    <subcellularLocation>
        <location evidence="1">Membrane</location>
        <topology evidence="1">Multi-pass membrane protein</topology>
    </subcellularLocation>
</comment>
<dbReference type="Gene3D" id="3.90.550.10">
    <property type="entry name" value="Spore Coat Polysaccharide Biosynthesis Protein SpsA, Chain A"/>
    <property type="match status" value="1"/>
</dbReference>
<sequence length="590" mass="69641">MSEKTEKTYKTGSLLKKNSLFYWVLLIVWLLLSALFIYIYITKINSFTFAQKDPFNNIIKDTTSRRVAAIIFITLNAIFLMYFWLNGIKDFLYVCWYYLFKKIIYKQYKKVLNTDVSNVNDKVLLVYCCCNDIVEDALSKCINQDYKNYDVVILDDSTKPEEIQKVNNFVKTHPNINIKIVRRSNRKGFKAGNLNHYLMSDECKSKNYKYYVILDSDEIIPRNFIRSTLKHFYAYENIGIVQANHIATNNKNFFMDLFHRGVNSHWPVYQTMKHKFGFSTMLGHGAMIKAECYDKLDNGFPPMVAEDLCISIELRSKGYLVSFAPEIICQEEYPVDYIAFKKRHSKWTQGNLEFIKKFTKNISKAKMNWFEKMDIFLFTYNLPLTALFSFYIFINIIVLPLIGVNLGSVYPAWFLIPTIIFFFSPMINDFIYWIGRMNFFKFIIYFPLVFVLYGSMFLTSLISAILGIFGKKATFIVTPKSSYKYKFVDMFKYQWKELIFSLVLIGISLLNFRNIWPVSLITISAILSMFLIYLSNIQYNQSKIEIIDQNSSRVSIQKIQKIFIKQCNYDLKLYEQFNLNKIQRTKINTQ</sequence>
<evidence type="ECO:0000256" key="1">
    <source>
        <dbReference type="ARBA" id="ARBA00004141"/>
    </source>
</evidence>
<keyword evidence="4 7" id="KW-0812">Transmembrane</keyword>
<feature type="transmembrane region" description="Helical" evidence="7">
    <location>
        <begin position="515"/>
        <end position="534"/>
    </location>
</feature>
<dbReference type="Proteomes" id="UP001477443">
    <property type="component" value="Chromosome"/>
</dbReference>
<dbReference type="PANTHER" id="PTHR43867">
    <property type="entry name" value="CELLULOSE SYNTHASE CATALYTIC SUBUNIT A [UDP-FORMING]"/>
    <property type="match status" value="1"/>
</dbReference>
<evidence type="ECO:0000256" key="2">
    <source>
        <dbReference type="ARBA" id="ARBA00022676"/>
    </source>
</evidence>
<dbReference type="SUPFAM" id="SSF53448">
    <property type="entry name" value="Nucleotide-diphospho-sugar transferases"/>
    <property type="match status" value="1"/>
</dbReference>
<feature type="transmembrane region" description="Helical" evidence="7">
    <location>
        <begin position="442"/>
        <end position="469"/>
    </location>
</feature>
<evidence type="ECO:0000256" key="6">
    <source>
        <dbReference type="ARBA" id="ARBA00023136"/>
    </source>
</evidence>
<proteinExistence type="predicted"/>
<keyword evidence="2" id="KW-0328">Glycosyltransferase</keyword>
<feature type="transmembrane region" description="Helical" evidence="7">
    <location>
        <begin position="382"/>
        <end position="402"/>
    </location>
</feature>
<name>A0ABZ2RPV3_9BACT</name>
<dbReference type="InterPro" id="IPR001173">
    <property type="entry name" value="Glyco_trans_2-like"/>
</dbReference>
<keyword evidence="5 7" id="KW-1133">Transmembrane helix</keyword>
<evidence type="ECO:0000313" key="9">
    <source>
        <dbReference type="EMBL" id="WXL29068.1"/>
    </source>
</evidence>
<dbReference type="InterPro" id="IPR050321">
    <property type="entry name" value="Glycosyltr_2/OpgH_subfam"/>
</dbReference>
<evidence type="ECO:0000256" key="4">
    <source>
        <dbReference type="ARBA" id="ARBA00022692"/>
    </source>
</evidence>
<dbReference type="Pfam" id="PF13632">
    <property type="entry name" value="Glyco_trans_2_3"/>
    <property type="match status" value="1"/>
</dbReference>
<dbReference type="InterPro" id="IPR029044">
    <property type="entry name" value="Nucleotide-diphossugar_trans"/>
</dbReference>
<keyword evidence="10" id="KW-1185">Reference proteome</keyword>
<dbReference type="RefSeq" id="WP_338822665.1">
    <property type="nucleotide sequence ID" value="NZ_CP148067.1"/>
</dbReference>
<keyword evidence="6 7" id="KW-0472">Membrane</keyword>
<feature type="transmembrane region" description="Helical" evidence="7">
    <location>
        <begin position="20"/>
        <end position="41"/>
    </location>
</feature>
<evidence type="ECO:0000256" key="5">
    <source>
        <dbReference type="ARBA" id="ARBA00022989"/>
    </source>
</evidence>
<dbReference type="EMBL" id="CP148067">
    <property type="protein sequence ID" value="WXL29068.1"/>
    <property type="molecule type" value="Genomic_DNA"/>
</dbReference>
<evidence type="ECO:0000256" key="3">
    <source>
        <dbReference type="ARBA" id="ARBA00022679"/>
    </source>
</evidence>
<accession>A0ABZ2RPV3</accession>
<organism evidence="9 10">
    <name type="scientific">Mycoplasmopsis felifaucium</name>
    <dbReference type="NCBI Taxonomy" id="35768"/>
    <lineage>
        <taxon>Bacteria</taxon>
        <taxon>Bacillati</taxon>
        <taxon>Mycoplasmatota</taxon>
        <taxon>Mycoplasmoidales</taxon>
        <taxon>Metamycoplasmataceae</taxon>
        <taxon>Mycoplasmopsis</taxon>
    </lineage>
</organism>
<reference evidence="9" key="1">
    <citation type="submission" date="2024-03" db="EMBL/GenBank/DDBJ databases">
        <title>Complete genome sequence of Mycoplasma felifaucium Z921 isolated from the trachea of a cheetah.</title>
        <authorList>
            <person name="Spergser J."/>
        </authorList>
    </citation>
    <scope>NUCLEOTIDE SEQUENCE [LARGE SCALE GENOMIC DNA]</scope>
    <source>
        <strain evidence="9">Z921</strain>
    </source>
</reference>
<dbReference type="PANTHER" id="PTHR43867:SF2">
    <property type="entry name" value="CELLULOSE SYNTHASE CATALYTIC SUBUNIT A [UDP-FORMING]"/>
    <property type="match status" value="1"/>
</dbReference>
<feature type="transmembrane region" description="Helical" evidence="7">
    <location>
        <begin position="409"/>
        <end position="427"/>
    </location>
</feature>
<feature type="domain" description="Glycosyltransferase 2-like" evidence="8">
    <location>
        <begin position="212"/>
        <end position="423"/>
    </location>
</feature>